<dbReference type="Proteomes" id="UP000322667">
    <property type="component" value="Chromosome A09"/>
</dbReference>
<keyword evidence="1 5" id="KW-0547">Nucleotide-binding</keyword>
<keyword evidence="4 5" id="KW-0067">ATP-binding</keyword>
<dbReference type="GO" id="GO:0003677">
    <property type="term" value="F:DNA binding"/>
    <property type="evidence" value="ECO:0007669"/>
    <property type="project" value="InterPro"/>
</dbReference>
<dbReference type="PANTHER" id="PTHR11070:SF61">
    <property type="entry name" value="DNA 3'-5' HELICASE"/>
    <property type="match status" value="1"/>
</dbReference>
<evidence type="ECO:0000256" key="4">
    <source>
        <dbReference type="ARBA" id="ARBA00022840"/>
    </source>
</evidence>
<dbReference type="PROSITE" id="PS51198">
    <property type="entry name" value="UVRD_HELICASE_ATP_BIND"/>
    <property type="match status" value="1"/>
</dbReference>
<gene>
    <name evidence="8" type="ORF">ES332_A09G288300v1</name>
</gene>
<keyword evidence="2 5" id="KW-0378">Hydrolase</keyword>
<evidence type="ECO:0000259" key="7">
    <source>
        <dbReference type="PROSITE" id="PS51198"/>
    </source>
</evidence>
<organism evidence="8 9">
    <name type="scientific">Gossypium tomentosum</name>
    <name type="common">Hawaiian cotton</name>
    <name type="synonym">Gossypium sandvicense</name>
    <dbReference type="NCBI Taxonomy" id="34277"/>
    <lineage>
        <taxon>Eukaryota</taxon>
        <taxon>Viridiplantae</taxon>
        <taxon>Streptophyta</taxon>
        <taxon>Embryophyta</taxon>
        <taxon>Tracheophyta</taxon>
        <taxon>Spermatophyta</taxon>
        <taxon>Magnoliopsida</taxon>
        <taxon>eudicotyledons</taxon>
        <taxon>Gunneridae</taxon>
        <taxon>Pentapetalae</taxon>
        <taxon>rosids</taxon>
        <taxon>malvids</taxon>
        <taxon>Malvales</taxon>
        <taxon>Malvaceae</taxon>
        <taxon>Malvoideae</taxon>
        <taxon>Gossypium</taxon>
    </lineage>
</organism>
<dbReference type="InterPro" id="IPR027417">
    <property type="entry name" value="P-loop_NTPase"/>
</dbReference>
<evidence type="ECO:0000256" key="1">
    <source>
        <dbReference type="ARBA" id="ARBA00022741"/>
    </source>
</evidence>
<evidence type="ECO:0000313" key="9">
    <source>
        <dbReference type="Proteomes" id="UP000322667"/>
    </source>
</evidence>
<dbReference type="GO" id="GO:0043138">
    <property type="term" value="F:3'-5' DNA helicase activity"/>
    <property type="evidence" value="ECO:0007669"/>
    <property type="project" value="TreeGrafter"/>
</dbReference>
<dbReference type="Gene3D" id="3.40.50.300">
    <property type="entry name" value="P-loop containing nucleotide triphosphate hydrolases"/>
    <property type="match status" value="1"/>
</dbReference>
<feature type="binding site" evidence="5">
    <location>
        <begin position="238"/>
        <end position="245"/>
    </location>
    <ligand>
        <name>ATP</name>
        <dbReference type="ChEBI" id="CHEBI:30616"/>
    </ligand>
</feature>
<protein>
    <recommendedName>
        <fullName evidence="7">UvrD-like helicase ATP-binding domain-containing protein</fullName>
    </recommendedName>
</protein>
<reference evidence="8 9" key="1">
    <citation type="submission" date="2019-07" db="EMBL/GenBank/DDBJ databases">
        <title>WGS assembly of Gossypium tomentosum.</title>
        <authorList>
            <person name="Chen Z.J."/>
            <person name="Sreedasyam A."/>
            <person name="Ando A."/>
            <person name="Song Q."/>
            <person name="De L."/>
            <person name="Hulse-Kemp A."/>
            <person name="Ding M."/>
            <person name="Ye W."/>
            <person name="Kirkbride R."/>
            <person name="Jenkins J."/>
            <person name="Plott C."/>
            <person name="Lovell J."/>
            <person name="Lin Y.-M."/>
            <person name="Vaughn R."/>
            <person name="Liu B."/>
            <person name="Li W."/>
            <person name="Simpson S."/>
            <person name="Scheffler B."/>
            <person name="Saski C."/>
            <person name="Grover C."/>
            <person name="Hu G."/>
            <person name="Conover J."/>
            <person name="Carlson J."/>
            <person name="Shu S."/>
            <person name="Boston L."/>
            <person name="Williams M."/>
            <person name="Peterson D."/>
            <person name="Mcgee K."/>
            <person name="Jones D."/>
            <person name="Wendel J."/>
            <person name="Stelly D."/>
            <person name="Grimwood J."/>
            <person name="Schmutz J."/>
        </authorList>
    </citation>
    <scope>NUCLEOTIDE SEQUENCE [LARGE SCALE GENOMIC DNA]</scope>
    <source>
        <strain evidence="8">7179.01</strain>
    </source>
</reference>
<dbReference type="AlphaFoldDB" id="A0A5D2P9S7"/>
<evidence type="ECO:0000256" key="5">
    <source>
        <dbReference type="PROSITE-ProRule" id="PRU00560"/>
    </source>
</evidence>
<dbReference type="EMBL" id="CM017618">
    <property type="protein sequence ID" value="TYI12592.1"/>
    <property type="molecule type" value="Genomic_DNA"/>
</dbReference>
<dbReference type="SUPFAM" id="SSF52540">
    <property type="entry name" value="P-loop containing nucleoside triphosphate hydrolases"/>
    <property type="match status" value="1"/>
</dbReference>
<sequence length="517" mass="57833">MSKENVNVTPLSHSTSQTSQLKTPRISLNFRAAKPFLDRRRTSDDTYSQRQYPHEYDDGIERELPASNTGIKRIALMEIPTNTPPFSTTGYKSINCQHGDFSSARSVAGSIDIGCMSGPFITPIKQPAFSNLSDPFLTPSLLDEDFDESIFEEIDAIREHQSAAKAEEEEDLNVKVNMEESAVDTRNYFGLKEEDLCTLGDKQSGNMPDEYSKYLQSLNDKQREAACSGISIPLMIVAGPGSGKTSTMVGRVLMLLNEGVSPSNILAMTFTTAAASEMRERIGAVAGKARAKELTISTFHSFSLQLCRSHAEKIERTPDFLIYGHGQQRRAIIEAVRLLENEKSGQQHNSCKSSGIENFNGVRHPEYFKDRSKKWQKFVTQAKASGRTPEDCRKMGDQIGAEVLGNYNDILRSCNALDYHDLIICSVKLLSQYDAVYKECQDSWKAIIVDEFQDTSATQYRLLRILASHNRIAVVGDDDQSIFSFNGADISGFNSFRKDFTNYKETCQKLSLHPLYC</sequence>
<dbReference type="GO" id="GO:0016787">
    <property type="term" value="F:hydrolase activity"/>
    <property type="evidence" value="ECO:0007669"/>
    <property type="project" value="UniProtKB-UniRule"/>
</dbReference>
<evidence type="ECO:0000256" key="3">
    <source>
        <dbReference type="ARBA" id="ARBA00022806"/>
    </source>
</evidence>
<keyword evidence="3 5" id="KW-0347">Helicase</keyword>
<dbReference type="InterPro" id="IPR014016">
    <property type="entry name" value="UvrD-like_ATP-bd"/>
</dbReference>
<accession>A0A5D2P9S7</accession>
<dbReference type="CDD" id="cd17932">
    <property type="entry name" value="DEXQc_UvrD"/>
    <property type="match status" value="1"/>
</dbReference>
<dbReference type="InterPro" id="IPR000212">
    <property type="entry name" value="DNA_helicase_UvrD/REP"/>
</dbReference>
<feature type="region of interest" description="Disordered" evidence="6">
    <location>
        <begin position="1"/>
        <end position="22"/>
    </location>
</feature>
<keyword evidence="9" id="KW-1185">Reference proteome</keyword>
<evidence type="ECO:0000256" key="2">
    <source>
        <dbReference type="ARBA" id="ARBA00022801"/>
    </source>
</evidence>
<dbReference type="Pfam" id="PF00580">
    <property type="entry name" value="UvrD-helicase"/>
    <property type="match status" value="1"/>
</dbReference>
<dbReference type="GO" id="GO:0005524">
    <property type="term" value="F:ATP binding"/>
    <property type="evidence" value="ECO:0007669"/>
    <property type="project" value="UniProtKB-UniRule"/>
</dbReference>
<dbReference type="InterPro" id="IPR013986">
    <property type="entry name" value="DExx_box_DNA_helicase_dom_sf"/>
</dbReference>
<dbReference type="FunFam" id="1.10.10.160:FF:000007">
    <property type="entry name" value="p-loop containing nucleoside triphosphate hydrolase superfamily protein"/>
    <property type="match status" value="1"/>
</dbReference>
<dbReference type="GO" id="GO:0000725">
    <property type="term" value="P:recombinational repair"/>
    <property type="evidence" value="ECO:0007669"/>
    <property type="project" value="TreeGrafter"/>
</dbReference>
<proteinExistence type="predicted"/>
<dbReference type="GO" id="GO:0005634">
    <property type="term" value="C:nucleus"/>
    <property type="evidence" value="ECO:0007669"/>
    <property type="project" value="TreeGrafter"/>
</dbReference>
<dbReference type="PANTHER" id="PTHR11070">
    <property type="entry name" value="UVRD / RECB / PCRA DNA HELICASE FAMILY MEMBER"/>
    <property type="match status" value="1"/>
</dbReference>
<evidence type="ECO:0000313" key="8">
    <source>
        <dbReference type="EMBL" id="TYI12592.1"/>
    </source>
</evidence>
<dbReference type="Gene3D" id="1.10.10.160">
    <property type="match status" value="1"/>
</dbReference>
<evidence type="ECO:0000256" key="6">
    <source>
        <dbReference type="SAM" id="MobiDB-lite"/>
    </source>
</evidence>
<feature type="domain" description="UvrD-like helicase ATP-binding" evidence="7">
    <location>
        <begin position="217"/>
        <end position="517"/>
    </location>
</feature>
<name>A0A5D2P9S7_GOSTO</name>